<keyword evidence="1" id="KW-0812">Transmembrane</keyword>
<dbReference type="AlphaFoldDB" id="A0A1H7WUI6"/>
<dbReference type="STRING" id="407022.SAMN05661044_04682"/>
<evidence type="ECO:0000313" key="2">
    <source>
        <dbReference type="EMBL" id="SEM25081.1"/>
    </source>
</evidence>
<accession>A0A1H7WUI6</accession>
<evidence type="ECO:0000256" key="1">
    <source>
        <dbReference type="SAM" id="Phobius"/>
    </source>
</evidence>
<gene>
    <name evidence="2" type="ORF">SAMN05661044_04682</name>
</gene>
<keyword evidence="1" id="KW-0472">Membrane</keyword>
<keyword evidence="1" id="KW-1133">Transmembrane helix</keyword>
<sequence length="153" mass="17971">MYHFQTLSTFASRMQGRFHHYMFGVLCTILISFGWYYVAPQHYSASIKYHAFEHVDRPVNSESLETKIARKGKHHRREKIRAYFPESENENDNTENDPNPSPLILFIENGFGNLISYISTDFLNRRTAILLANAENLSSRKNALYIRYSVFRL</sequence>
<feature type="transmembrane region" description="Helical" evidence="1">
    <location>
        <begin position="21"/>
        <end position="38"/>
    </location>
</feature>
<keyword evidence="3" id="KW-1185">Reference proteome</keyword>
<protein>
    <submittedName>
        <fullName evidence="2">Uncharacterized protein</fullName>
    </submittedName>
</protein>
<proteinExistence type="predicted"/>
<dbReference type="EMBL" id="FOAF01000009">
    <property type="protein sequence ID" value="SEM25081.1"/>
    <property type="molecule type" value="Genomic_DNA"/>
</dbReference>
<reference evidence="3" key="1">
    <citation type="submission" date="2016-10" db="EMBL/GenBank/DDBJ databases">
        <authorList>
            <person name="Varghese N."/>
            <person name="Submissions S."/>
        </authorList>
    </citation>
    <scope>NUCLEOTIDE SEQUENCE [LARGE SCALE GENOMIC DNA]</scope>
    <source>
        <strain evidence="3">DSM 18733</strain>
    </source>
</reference>
<organism evidence="2 3">
    <name type="scientific">Olivibacter domesticus</name>
    <name type="common">Pseudosphingobacterium domesticum</name>
    <dbReference type="NCBI Taxonomy" id="407022"/>
    <lineage>
        <taxon>Bacteria</taxon>
        <taxon>Pseudomonadati</taxon>
        <taxon>Bacteroidota</taxon>
        <taxon>Sphingobacteriia</taxon>
        <taxon>Sphingobacteriales</taxon>
        <taxon>Sphingobacteriaceae</taxon>
        <taxon>Olivibacter</taxon>
    </lineage>
</organism>
<evidence type="ECO:0000313" key="3">
    <source>
        <dbReference type="Proteomes" id="UP000199421"/>
    </source>
</evidence>
<name>A0A1H7WUI6_OLID1</name>
<dbReference type="Proteomes" id="UP000199421">
    <property type="component" value="Unassembled WGS sequence"/>
</dbReference>